<dbReference type="InterPro" id="IPR059018">
    <property type="entry name" value="HEAT_URB1"/>
</dbReference>
<dbReference type="Pfam" id="PF11707">
    <property type="entry name" value="Npa1"/>
    <property type="match status" value="1"/>
</dbReference>
<dbReference type="OrthoDB" id="72892at2759"/>
<name>A0A0F4ZHD2_9PEZI</name>
<dbReference type="SUPFAM" id="SSF48371">
    <property type="entry name" value="ARM repeat"/>
    <property type="match status" value="1"/>
</dbReference>
<dbReference type="AlphaFoldDB" id="A0A0F4ZHD2"/>
<evidence type="ECO:0000313" key="6">
    <source>
        <dbReference type="Proteomes" id="UP000033483"/>
    </source>
</evidence>
<accession>A0A0F4ZHD2</accession>
<dbReference type="GO" id="GO:0000466">
    <property type="term" value="P:maturation of 5.8S rRNA from tricistronic rRNA transcript (SSU-rRNA, 5.8S rRNA, LSU-rRNA)"/>
    <property type="evidence" value="ECO:0007669"/>
    <property type="project" value="TreeGrafter"/>
</dbReference>
<dbReference type="InterPro" id="IPR039844">
    <property type="entry name" value="URB1"/>
</dbReference>
<feature type="domain" description="URB1 central HEAT repeat" evidence="4">
    <location>
        <begin position="639"/>
        <end position="805"/>
    </location>
</feature>
<dbReference type="Pfam" id="PF16201">
    <property type="entry name" value="NopRA1"/>
    <property type="match status" value="1"/>
</dbReference>
<dbReference type="InterPro" id="IPR021714">
    <property type="entry name" value="URB1_N"/>
</dbReference>
<dbReference type="EMBL" id="LAEV01000633">
    <property type="protein sequence ID" value="KKA29937.1"/>
    <property type="molecule type" value="Genomic_DNA"/>
</dbReference>
<feature type="domain" description="URB1 C-terminal" evidence="3">
    <location>
        <begin position="897"/>
        <end position="1085"/>
    </location>
</feature>
<comment type="caution">
    <text evidence="5">The sequence shown here is derived from an EMBL/GenBank/DDBJ whole genome shotgun (WGS) entry which is preliminary data.</text>
</comment>
<proteinExistence type="predicted"/>
<evidence type="ECO:0000259" key="2">
    <source>
        <dbReference type="Pfam" id="PF11707"/>
    </source>
</evidence>
<protein>
    <recommendedName>
        <fullName evidence="7">Nucleolar pre-ribosomal-associated protein 1 N-terminal domain-containing protein</fullName>
    </recommendedName>
</protein>
<organism evidence="5 6">
    <name type="scientific">Thielaviopsis punctulata</name>
    <dbReference type="NCBI Taxonomy" id="72032"/>
    <lineage>
        <taxon>Eukaryota</taxon>
        <taxon>Fungi</taxon>
        <taxon>Dikarya</taxon>
        <taxon>Ascomycota</taxon>
        <taxon>Pezizomycotina</taxon>
        <taxon>Sordariomycetes</taxon>
        <taxon>Hypocreomycetidae</taxon>
        <taxon>Microascales</taxon>
        <taxon>Ceratocystidaceae</taxon>
        <taxon>Thielaviopsis</taxon>
    </lineage>
</organism>
<dbReference type="PANTHER" id="PTHR13500:SF0">
    <property type="entry name" value="NUCLEOLAR PRE-RIBOSOMAL-ASSOCIATED PROTEIN 1"/>
    <property type="match status" value="1"/>
</dbReference>
<keyword evidence="6" id="KW-1185">Reference proteome</keyword>
<evidence type="ECO:0000259" key="3">
    <source>
        <dbReference type="Pfam" id="PF16201"/>
    </source>
</evidence>
<evidence type="ECO:0000256" key="1">
    <source>
        <dbReference type="SAM" id="MobiDB-lite"/>
    </source>
</evidence>
<feature type="compositionally biased region" description="Basic and acidic residues" evidence="1">
    <location>
        <begin position="1"/>
        <end position="14"/>
    </location>
</feature>
<evidence type="ECO:0008006" key="7">
    <source>
        <dbReference type="Google" id="ProtNLM"/>
    </source>
</evidence>
<dbReference type="InterPro" id="IPR016024">
    <property type="entry name" value="ARM-type_fold"/>
</dbReference>
<dbReference type="Pfam" id="PF26140">
    <property type="entry name" value="HEAT_URB1"/>
    <property type="match status" value="1"/>
</dbReference>
<evidence type="ECO:0000313" key="5">
    <source>
        <dbReference type="EMBL" id="KKA29937.1"/>
    </source>
</evidence>
<dbReference type="GO" id="GO:0005730">
    <property type="term" value="C:nucleolus"/>
    <property type="evidence" value="ECO:0007669"/>
    <property type="project" value="TreeGrafter"/>
</dbReference>
<reference evidence="5 6" key="1">
    <citation type="submission" date="2015-03" db="EMBL/GenBank/DDBJ databases">
        <authorList>
            <person name="Radwan O."/>
            <person name="Al-Naeli F.A."/>
            <person name="Rendon G.A."/>
            <person name="Fields C."/>
        </authorList>
    </citation>
    <scope>NUCLEOTIDE SEQUENCE [LARGE SCALE GENOMIC DNA]</scope>
    <source>
        <strain evidence="5">CR-DP1</strain>
    </source>
</reference>
<feature type="region of interest" description="Disordered" evidence="1">
    <location>
        <begin position="1"/>
        <end position="23"/>
    </location>
</feature>
<evidence type="ECO:0000259" key="4">
    <source>
        <dbReference type="Pfam" id="PF26140"/>
    </source>
</evidence>
<dbReference type="PANTHER" id="PTHR13500">
    <property type="entry name" value="NUCLEOLAR PRERIBOSOMAL-ASSOCIATED PROTEIN 1"/>
    <property type="match status" value="1"/>
</dbReference>
<gene>
    <name evidence="5" type="ORF">TD95_004803</name>
</gene>
<dbReference type="Proteomes" id="UP000033483">
    <property type="component" value="Unassembled WGS sequence"/>
</dbReference>
<dbReference type="GO" id="GO:0000463">
    <property type="term" value="P:maturation of LSU-rRNA from tricistronic rRNA transcript (SSU-rRNA, 5.8S rRNA, LSU-rRNA)"/>
    <property type="evidence" value="ECO:0007669"/>
    <property type="project" value="TreeGrafter"/>
</dbReference>
<feature type="domain" description="URB1 N-terminal" evidence="2">
    <location>
        <begin position="110"/>
        <end position="451"/>
    </location>
</feature>
<sequence>MGKRQFRERDREADGSFQDGPMSIRKKLKVVHETPTSEPITSSRQMRMLLSFDHDARKTRHGLQSFKLFLDALNSPDGEGNASDNREMLSLFLKSTAPRPEDDDGVYLDGVFQTWAYGVQTHNDGLLSSVAVVLGLLLQVISADLSMVRHGMGICEALLQDRHLKLMARNLSSDPSKGFVISPTLRLLREIISLDGGVFARRVFRARQYTLAEFVRNLEVKHGGEGVEDLAKASVRTNSIRVFNTFLRYLPSDDRKELVLTRGLMSHLTFLFKDDAPSVLSELLESLTKYFLMDAKIPSYAKSTAFNAKMLSRMLNLYNYNHDANETVTISDKVHSFLLLACTSKDSGAMLKSTGMYPEGLDSASVTSGRERSGLMGVESLSWMDRYKTNIPVYNTSLLEFILKLRPWANLKHSELLVGCFSACPELVAAYFQKQISFTFDPKLSMTWIGYAAFLFNTIQLPLPNNFGDAERLTADIPPPTSVLLDNILPPALNQKVLTRCLDPKSALVSFFVTRLLVVSMQKLQKAVKMHGDASESAVWTHAQRKLLDGYCDRIPEMKEVIRAYKAIPVENVLHRATASHLLSLYYKNIPQIALAANFDASPLLISTLNRLETKFENPKDKAVVIIELENLLEIASYSPGMRWFNKAEGLPTSPFTSLLQLACNKSHVFHSSRLEEVLSSIAAEHQMVSKSSGLRPLIEAVRKSDDISSEEWAVLDNCTQRASSSPLKYLDLLTEYIGDEESSRSQNISLLLVTLAEQIPHVCKSADEDTLMSLAELISEYANLCVAEDESESSVAALCIRMKEYLPWLALPKPPKTKKEKKSSSDKATTSSDPDTMDTNEPSMPSLPESEYNNAIATICADLEEVTVENAALTRWVNKSPEELIDDTYATEVFKLLLSEHTSIRREALTNLLKMAAKVKESSHPEKEQVWLLISELAESAKPFVADGPVPSQFVAFAVHALPILCSPLHALYPKINRYLTKGPVWAPAKLLLIHDVLHGEPSEDDKLYIELSWLFSYLLDCLHIKEDLAVFYRNSWWEKILCAACNPNLRVGLRSKVHKLLYRASCLEGGSTMLITRFGIISWLATQEAQAGKAEDKVLYKALIQRMWSTCDVQHVEKWSGQKGSKQ</sequence>
<feature type="region of interest" description="Disordered" evidence="1">
    <location>
        <begin position="815"/>
        <end position="850"/>
    </location>
</feature>
<dbReference type="InterPro" id="IPR032436">
    <property type="entry name" value="URB1_C"/>
</dbReference>